<organism evidence="2 3">
    <name type="scientific">Caenorhabditis japonica</name>
    <dbReference type="NCBI Taxonomy" id="281687"/>
    <lineage>
        <taxon>Eukaryota</taxon>
        <taxon>Metazoa</taxon>
        <taxon>Ecdysozoa</taxon>
        <taxon>Nematoda</taxon>
        <taxon>Chromadorea</taxon>
        <taxon>Rhabditida</taxon>
        <taxon>Rhabditina</taxon>
        <taxon>Rhabditomorpha</taxon>
        <taxon>Rhabditoidea</taxon>
        <taxon>Rhabditidae</taxon>
        <taxon>Peloderinae</taxon>
        <taxon>Caenorhabditis</taxon>
    </lineage>
</organism>
<evidence type="ECO:0000259" key="1">
    <source>
        <dbReference type="PROSITE" id="PS51220"/>
    </source>
</evidence>
<feature type="domain" description="NIDO" evidence="1">
    <location>
        <begin position="35"/>
        <end position="172"/>
    </location>
</feature>
<evidence type="ECO:0000313" key="2">
    <source>
        <dbReference type="EnsemblMetazoa" id="CJA36738.1"/>
    </source>
</evidence>
<dbReference type="Pfam" id="PF06119">
    <property type="entry name" value="NIDO"/>
    <property type="match status" value="1"/>
</dbReference>
<reference evidence="2" key="2">
    <citation type="submission" date="2022-06" db="UniProtKB">
        <authorList>
            <consortium name="EnsemblMetazoa"/>
        </authorList>
    </citation>
    <scope>IDENTIFICATION</scope>
    <source>
        <strain evidence="2">DF5081</strain>
    </source>
</reference>
<dbReference type="InterPro" id="IPR051495">
    <property type="entry name" value="Epithelial_Barrier/Signaling"/>
</dbReference>
<keyword evidence="3" id="KW-1185">Reference proteome</keyword>
<protein>
    <submittedName>
        <fullName evidence="2">NIDO domain-containing protein</fullName>
    </submittedName>
</protein>
<name>A0A8R1EHW9_CAEJA</name>
<dbReference type="AlphaFoldDB" id="A0A8R1EHW9"/>
<dbReference type="EnsemblMetazoa" id="CJA36738.1">
    <property type="protein sequence ID" value="CJA36738.1"/>
    <property type="gene ID" value="WBGene00212585"/>
</dbReference>
<dbReference type="InterPro" id="IPR003886">
    <property type="entry name" value="NIDO_dom"/>
</dbReference>
<proteinExistence type="predicted"/>
<accession>A0A8R1EHW9</accession>
<dbReference type="SMART" id="SM00539">
    <property type="entry name" value="NIDO"/>
    <property type="match status" value="1"/>
</dbReference>
<evidence type="ECO:0000313" key="3">
    <source>
        <dbReference type="Proteomes" id="UP000005237"/>
    </source>
</evidence>
<dbReference type="PROSITE" id="PS51220">
    <property type="entry name" value="NIDO"/>
    <property type="match status" value="1"/>
</dbReference>
<dbReference type="PANTHER" id="PTHR13802:SF65">
    <property type="entry name" value="NIDOGEN"/>
    <property type="match status" value="1"/>
</dbReference>
<reference evidence="3" key="1">
    <citation type="submission" date="2010-08" db="EMBL/GenBank/DDBJ databases">
        <authorList>
            <consortium name="Caenorhabditis japonica Sequencing Consortium"/>
            <person name="Wilson R.K."/>
        </authorList>
    </citation>
    <scope>NUCLEOTIDE SEQUENCE [LARGE SCALE GENOMIC DNA]</scope>
    <source>
        <strain evidence="3">DF5081</strain>
    </source>
</reference>
<sequence>MEISVDELYLSHNGIVGLGHAAPDKILPLQTIRHPVIAVFYAPVSEGNIDYRVTSTDQGLLTKLTQDVKQVFADAADFHALQAIIITWTGIQNAEKDGEASFQLAIISDGMSTYSIVRFGLLPWSSSLGYYAQTGFVHSYGKIQTNVNSGGPDVKELVKCVTFLFLPMYWHR</sequence>
<dbReference type="PANTHER" id="PTHR13802">
    <property type="entry name" value="MUCIN 4-RELATED"/>
    <property type="match status" value="1"/>
</dbReference>
<dbReference type="GO" id="GO:0007160">
    <property type="term" value="P:cell-matrix adhesion"/>
    <property type="evidence" value="ECO:0007669"/>
    <property type="project" value="InterPro"/>
</dbReference>
<dbReference type="Proteomes" id="UP000005237">
    <property type="component" value="Unassembled WGS sequence"/>
</dbReference>